<feature type="chain" id="PRO_5045740340" evidence="6">
    <location>
        <begin position="22"/>
        <end position="256"/>
    </location>
</feature>
<protein>
    <submittedName>
        <fullName evidence="7">MipA/OmpV family protein</fullName>
    </submittedName>
</protein>
<feature type="signal peptide" evidence="6">
    <location>
        <begin position="1"/>
        <end position="21"/>
    </location>
</feature>
<evidence type="ECO:0000313" key="7">
    <source>
        <dbReference type="EMBL" id="WAJ70811.1"/>
    </source>
</evidence>
<evidence type="ECO:0000256" key="2">
    <source>
        <dbReference type="ARBA" id="ARBA00005722"/>
    </source>
</evidence>
<dbReference type="PANTHER" id="PTHR38776">
    <property type="entry name" value="MLTA-INTERACTING PROTEIN-RELATED"/>
    <property type="match status" value="1"/>
</dbReference>
<evidence type="ECO:0000256" key="6">
    <source>
        <dbReference type="SAM" id="SignalP"/>
    </source>
</evidence>
<evidence type="ECO:0000256" key="3">
    <source>
        <dbReference type="ARBA" id="ARBA00022729"/>
    </source>
</evidence>
<evidence type="ECO:0000313" key="8">
    <source>
        <dbReference type="Proteomes" id="UP001163726"/>
    </source>
</evidence>
<keyword evidence="3 6" id="KW-0732">Signal</keyword>
<dbReference type="InterPro" id="IPR010583">
    <property type="entry name" value="MipA"/>
</dbReference>
<keyword evidence="4" id="KW-0472">Membrane</keyword>
<keyword evidence="5" id="KW-0998">Cell outer membrane</keyword>
<dbReference type="Proteomes" id="UP001163726">
    <property type="component" value="Chromosome"/>
</dbReference>
<dbReference type="RefSeq" id="WP_268075156.1">
    <property type="nucleotide sequence ID" value="NZ_CP109965.1"/>
</dbReference>
<organism evidence="7 8">
    <name type="scientific">Catenovulum adriaticum</name>
    <dbReference type="NCBI Taxonomy" id="2984846"/>
    <lineage>
        <taxon>Bacteria</taxon>
        <taxon>Pseudomonadati</taxon>
        <taxon>Pseudomonadota</taxon>
        <taxon>Gammaproteobacteria</taxon>
        <taxon>Alteromonadales</taxon>
        <taxon>Alteromonadaceae</taxon>
        <taxon>Catenovulum</taxon>
    </lineage>
</organism>
<comment type="subcellular location">
    <subcellularLocation>
        <location evidence="1">Cell outer membrane</location>
    </subcellularLocation>
</comment>
<evidence type="ECO:0000256" key="4">
    <source>
        <dbReference type="ARBA" id="ARBA00023136"/>
    </source>
</evidence>
<evidence type="ECO:0000256" key="1">
    <source>
        <dbReference type="ARBA" id="ARBA00004442"/>
    </source>
</evidence>
<proteinExistence type="inferred from homology"/>
<dbReference type="Pfam" id="PF06629">
    <property type="entry name" value="MipA"/>
    <property type="match status" value="1"/>
</dbReference>
<sequence length="256" mass="28693">MKKTLTATSLLLIFSCFSTQAKQAPSPKRQFSAPQGFTYGVGVAVKREIYKGYKQRVVPLPLFGYQGDKLSVYGPFISYKLYQHNQVKVSALVAPRFEGFDESDSDYFEGMEERKFSMDAGLGVDYKPKGWHLSAKLRADVLSRSNGYEANFKVAKSYRYGPISFGPDIGLTYLDSHNVDYYYGVRASEATADRAFYQGQSALNKSVGFSASSPMYGGFVRAGINHTWYDDAITDSPLTERDASLSFMLTYSRFFN</sequence>
<reference evidence="7" key="1">
    <citation type="submission" date="2022-10" db="EMBL/GenBank/DDBJ databases">
        <title>Catenovulum adriacola sp. nov. isolated in the Harbour of Susak.</title>
        <authorList>
            <person name="Schoch T."/>
            <person name="Reich S.J."/>
            <person name="Stoeferle S."/>
            <person name="Flaiz M."/>
            <person name="Kazda M."/>
            <person name="Riedel C.U."/>
            <person name="Duerre P."/>
        </authorList>
    </citation>
    <scope>NUCLEOTIDE SEQUENCE</scope>
    <source>
        <strain evidence="7">TS8</strain>
    </source>
</reference>
<dbReference type="PANTHER" id="PTHR38776:SF1">
    <property type="entry name" value="MLTA-INTERACTING PROTEIN-RELATED"/>
    <property type="match status" value="1"/>
</dbReference>
<dbReference type="EMBL" id="CP109965">
    <property type="protein sequence ID" value="WAJ70811.1"/>
    <property type="molecule type" value="Genomic_DNA"/>
</dbReference>
<comment type="similarity">
    <text evidence="2">Belongs to the MipA/OmpV family.</text>
</comment>
<keyword evidence="8" id="KW-1185">Reference proteome</keyword>
<accession>A0ABY7ARD1</accession>
<name>A0ABY7ARD1_9ALTE</name>
<evidence type="ECO:0000256" key="5">
    <source>
        <dbReference type="ARBA" id="ARBA00023237"/>
    </source>
</evidence>
<dbReference type="PROSITE" id="PS51257">
    <property type="entry name" value="PROKAR_LIPOPROTEIN"/>
    <property type="match status" value="1"/>
</dbReference>
<gene>
    <name evidence="7" type="ORF">OLW01_03090</name>
</gene>